<keyword evidence="1" id="KW-0732">Signal</keyword>
<accession>A0ABU8ETM7</accession>
<feature type="signal peptide" evidence="1">
    <location>
        <begin position="1"/>
        <end position="25"/>
    </location>
</feature>
<dbReference type="Gene3D" id="1.25.40.10">
    <property type="entry name" value="Tetratricopeptide repeat domain"/>
    <property type="match status" value="1"/>
</dbReference>
<keyword evidence="3" id="KW-1185">Reference proteome</keyword>
<evidence type="ECO:0000313" key="3">
    <source>
        <dbReference type="Proteomes" id="UP001382455"/>
    </source>
</evidence>
<dbReference type="Proteomes" id="UP001382455">
    <property type="component" value="Unassembled WGS sequence"/>
</dbReference>
<dbReference type="SUPFAM" id="SSF48452">
    <property type="entry name" value="TPR-like"/>
    <property type="match status" value="1"/>
</dbReference>
<dbReference type="InterPro" id="IPR011990">
    <property type="entry name" value="TPR-like_helical_dom_sf"/>
</dbReference>
<dbReference type="EMBL" id="JBAWKS010000001">
    <property type="protein sequence ID" value="MEI4550321.1"/>
    <property type="molecule type" value="Genomic_DNA"/>
</dbReference>
<protein>
    <submittedName>
        <fullName evidence="2">Uncharacterized protein</fullName>
    </submittedName>
</protein>
<organism evidence="2 3">
    <name type="scientific">Pseudoalteromonas spongiae</name>
    <dbReference type="NCBI Taxonomy" id="298657"/>
    <lineage>
        <taxon>Bacteria</taxon>
        <taxon>Pseudomonadati</taxon>
        <taxon>Pseudomonadota</taxon>
        <taxon>Gammaproteobacteria</taxon>
        <taxon>Alteromonadales</taxon>
        <taxon>Pseudoalteromonadaceae</taxon>
        <taxon>Pseudoalteromonas</taxon>
    </lineage>
</organism>
<reference evidence="2 3" key="1">
    <citation type="submission" date="2023-12" db="EMBL/GenBank/DDBJ databases">
        <title>Friends and Foes: Symbiotic and Algicidal bacterial influence on Karenia brevis blooms.</title>
        <authorList>
            <person name="Fei C."/>
            <person name="Mohamed A.R."/>
            <person name="Booker A."/>
            <person name="Arshad M."/>
            <person name="Klass S."/>
            <person name="Ahn S."/>
            <person name="Gilbert P.M."/>
            <person name="Heil C.A."/>
            <person name="Martinez J.M."/>
            <person name="Amin S.A."/>
        </authorList>
    </citation>
    <scope>NUCLEOTIDE SEQUENCE [LARGE SCALE GENOMIC DNA]</scope>
    <source>
        <strain evidence="2 3">CE15</strain>
    </source>
</reference>
<gene>
    <name evidence="2" type="ORF">WAE96_11645</name>
</gene>
<feature type="chain" id="PRO_5046119998" evidence="1">
    <location>
        <begin position="26"/>
        <end position="466"/>
    </location>
</feature>
<dbReference type="RefSeq" id="WP_336435550.1">
    <property type="nucleotide sequence ID" value="NZ_JBAWKS010000001.1"/>
</dbReference>
<proteinExistence type="predicted"/>
<evidence type="ECO:0000313" key="2">
    <source>
        <dbReference type="EMBL" id="MEI4550321.1"/>
    </source>
</evidence>
<evidence type="ECO:0000256" key="1">
    <source>
        <dbReference type="SAM" id="SignalP"/>
    </source>
</evidence>
<name>A0ABU8ETM7_9GAMM</name>
<comment type="caution">
    <text evidence="2">The sequence shown here is derived from an EMBL/GenBank/DDBJ whole genome shotgun (WGS) entry which is preliminary data.</text>
</comment>
<sequence>MKTIKLFKFAIAHLLLAQIINPCFASDKNQPLSAFEQAMLHNERGEWLEAETLLSYQLSQNPMQHRVRLELALTQMQLGKFDVAKEHLLSLKQVTELPENVRFNIDIMLNEINAKSQLAEVEPSKSQWGLIGTLATGYDDNVRFSFGDYFLDDDPYLDSFYFVLPDGKEYFISQKGYLYSLDGEIVMPEELGIDISPFLEKPNSMFVESAAIIKYSYLGEQVNWKNNLLIRNIDNADFSDYDKLLFKLDSELAWPLASDKEVALQFEQRNQFRGGEPQITSSALTLGYRLFSKSSEWYMYGQYMDRSFKTIEVQFGDFSYTNYGFDNKSWAAGVEWNKLFYNNQLLAKVQFELKSNDASDGLNYLGAILKTALVYQLDDKWSVAGYVNFFQQDYSKSDLIEAYGLDENSELATIDKSLRIGSKVDYQINQQFSVFVSADWGERSSDIYWGVQSNTVRSKLGFNFEF</sequence>